<dbReference type="EMBL" id="KQ001656">
    <property type="protein sequence ID" value="KJP88877.1"/>
    <property type="molecule type" value="Genomic_DNA"/>
</dbReference>
<dbReference type="GeneID" id="24266685"/>
<dbReference type="VEuPathDB" id="PlasmoDB:AK88_01371"/>
<feature type="transmembrane region" description="Helical" evidence="2">
    <location>
        <begin position="268"/>
        <end position="286"/>
    </location>
</feature>
<keyword evidence="2" id="KW-1133">Transmembrane helix</keyword>
<evidence type="ECO:0000256" key="1">
    <source>
        <dbReference type="SAM" id="MobiDB-lite"/>
    </source>
</evidence>
<dbReference type="Proteomes" id="UP000054561">
    <property type="component" value="Unassembled WGS sequence"/>
</dbReference>
<protein>
    <submittedName>
        <fullName evidence="3">Uncharacterized protein</fullName>
    </submittedName>
</protein>
<evidence type="ECO:0000313" key="4">
    <source>
        <dbReference type="Proteomes" id="UP000054561"/>
    </source>
</evidence>
<reference evidence="3 4" key="1">
    <citation type="submission" date="2014-03" db="EMBL/GenBank/DDBJ databases">
        <title>The Genome Sequence of Plasmodium fragile nilgiri.</title>
        <authorList>
            <consortium name="The Broad Institute Genomics Platform"/>
            <consortium name="The Broad Institute Genome Sequencing Center for Infectious Disease"/>
            <person name="Neafsey D."/>
            <person name="Duraisingh M."/>
            <person name="Young S.K."/>
            <person name="Zeng Q."/>
            <person name="Gargeya S."/>
            <person name="Abouelleil A."/>
            <person name="Alvarado L."/>
            <person name="Chapman S.B."/>
            <person name="Gainer-Dewar J."/>
            <person name="Goldberg J."/>
            <person name="Griggs A."/>
            <person name="Gujja S."/>
            <person name="Hansen M."/>
            <person name="Howarth C."/>
            <person name="Imamovic A."/>
            <person name="Larimer J."/>
            <person name="Pearson M."/>
            <person name="Poon T.W."/>
            <person name="Priest M."/>
            <person name="Roberts A."/>
            <person name="Saif S."/>
            <person name="Shea T."/>
            <person name="Sykes S."/>
            <person name="Wortman J."/>
            <person name="Nusbaum C."/>
            <person name="Birren B."/>
        </authorList>
    </citation>
    <scope>NUCLEOTIDE SEQUENCE [LARGE SCALE GENOMIC DNA]</scope>
    <source>
        <strain evidence="4">nilgiri</strain>
    </source>
</reference>
<keyword evidence="4" id="KW-1185">Reference proteome</keyword>
<gene>
    <name evidence="3" type="ORF">AK88_01371</name>
</gene>
<dbReference type="OrthoDB" id="386998at2759"/>
<organism evidence="3 4">
    <name type="scientific">Plasmodium fragile</name>
    <dbReference type="NCBI Taxonomy" id="5857"/>
    <lineage>
        <taxon>Eukaryota</taxon>
        <taxon>Sar</taxon>
        <taxon>Alveolata</taxon>
        <taxon>Apicomplexa</taxon>
        <taxon>Aconoidasida</taxon>
        <taxon>Haemosporida</taxon>
        <taxon>Plasmodiidae</taxon>
        <taxon>Plasmodium</taxon>
        <taxon>Plasmodium (Plasmodium)</taxon>
    </lineage>
</organism>
<evidence type="ECO:0000313" key="3">
    <source>
        <dbReference type="EMBL" id="KJP88877.1"/>
    </source>
</evidence>
<feature type="region of interest" description="Disordered" evidence="1">
    <location>
        <begin position="183"/>
        <end position="206"/>
    </location>
</feature>
<feature type="transmembrane region" description="Helical" evidence="2">
    <location>
        <begin position="246"/>
        <end position="262"/>
    </location>
</feature>
<name>A0A0D9QQ06_PLAFR</name>
<dbReference type="AlphaFoldDB" id="A0A0D9QQ06"/>
<accession>A0A0D9QQ06</accession>
<dbReference type="OMA" id="STKEYCA"/>
<feature type="region of interest" description="Disordered" evidence="1">
    <location>
        <begin position="91"/>
        <end position="128"/>
    </location>
</feature>
<proteinExistence type="predicted"/>
<keyword evidence="2" id="KW-0812">Transmembrane</keyword>
<keyword evidence="2" id="KW-0472">Membrane</keyword>
<dbReference type="RefSeq" id="XP_012334429.1">
    <property type="nucleotide sequence ID" value="XM_012479006.1"/>
</dbReference>
<sequence>MSTIKDNNVRSSTFVKIATIVLLAYTNQTWNHSDKFGASLIKYTSGNGECDLRTQRLLGGSGSGQEYFVANPLDNGELYHYDSDHRSKYNIRGEHHSHHGSNVYKHGNSNKHHTSRSKREENNNEDSEVLSLSQFYVDDNDCKDNGETSSSRCESDDYDDVIDVTKARTSNSKHRISSMDVELHPGHEDGCISEGRKGSDGEVKEADSYDEHGSCDALDVLDTYEPYYVEEGGIRKRAGHKKTKKVLTYVGAVVVSHQLIAFCLATSSIIAIPFTAAACFLGRFFYNKHKEQKKYERPYLKCIMY</sequence>
<evidence type="ECO:0000256" key="2">
    <source>
        <dbReference type="SAM" id="Phobius"/>
    </source>
</evidence>